<sequence>MLENFENIIDHGQVQVEDGLPKDDVVKKLQDIYSQLPIDQITGETWRQLVQLSFLKVIRKDAIQANHQMTPDTIGLLMAFLIEKVTAHQDIQTIFDPAVGTANLLTTVMHQLSLANHHQLTGFGIDNDDSMLAVASVNVELQKLQVSLYHQDAINALDIPQCDLVVSDLPIGYYPLDKNVANYQTRAEKGHSYVHHLLIEQAMNYLQPGGFGVFLVPSDLFQTKESQSFVKWIQSVAYLQGLINLPSELFANKNAQKSILLLQRHGGKSQQAVKVLLGEFPSFKDRTKFAAFMQEINQWVATNIVK</sequence>
<gene>
    <name evidence="2" type="ORF">FD27_GL001558</name>
</gene>
<dbReference type="CDD" id="cd02440">
    <property type="entry name" value="AdoMet_MTases"/>
    <property type="match status" value="1"/>
</dbReference>
<dbReference type="Gene3D" id="1.10.150.470">
    <property type="match status" value="1"/>
</dbReference>
<keyword evidence="3" id="KW-1185">Reference proteome</keyword>
<dbReference type="PANTHER" id="PTHR41313:SF1">
    <property type="entry name" value="DNA METHYLASE ADENINE-SPECIFIC DOMAIN-CONTAINING PROTEIN"/>
    <property type="match status" value="1"/>
</dbReference>
<dbReference type="SUPFAM" id="SSF53335">
    <property type="entry name" value="S-adenosyl-L-methionine-dependent methyltransferases"/>
    <property type="match status" value="1"/>
</dbReference>
<dbReference type="PIRSF" id="PIRSF026567">
    <property type="entry name" value="Adenine_mtase_bact_prd"/>
    <property type="match status" value="1"/>
</dbReference>
<dbReference type="AlphaFoldDB" id="A0A0R1PEF2"/>
<dbReference type="GO" id="GO:0008170">
    <property type="term" value="F:N-methyltransferase activity"/>
    <property type="evidence" value="ECO:0007669"/>
    <property type="project" value="InterPro"/>
</dbReference>
<dbReference type="PANTHER" id="PTHR41313">
    <property type="entry name" value="ADENINE-SPECIFIC METHYLTRANSFERASE"/>
    <property type="match status" value="1"/>
</dbReference>
<proteinExistence type="predicted"/>
<keyword evidence="2" id="KW-0489">Methyltransferase</keyword>
<dbReference type="Pfam" id="PF02384">
    <property type="entry name" value="N6_Mtase"/>
    <property type="match status" value="1"/>
</dbReference>
<feature type="domain" description="DNA methylase adenine-specific" evidence="1">
    <location>
        <begin position="69"/>
        <end position="273"/>
    </location>
</feature>
<name>A0A0R1PEF2_9LACO</name>
<keyword evidence="2" id="KW-0808">Transferase</keyword>
<dbReference type="GO" id="GO:0032259">
    <property type="term" value="P:methylation"/>
    <property type="evidence" value="ECO:0007669"/>
    <property type="project" value="UniProtKB-KW"/>
</dbReference>
<dbReference type="STRING" id="1423746.FD27_GL001558"/>
<dbReference type="InterPro" id="IPR016843">
    <property type="entry name" value="S-AdoMet-dep_Ade-MeTrfase_prd"/>
</dbReference>
<reference evidence="2 3" key="1">
    <citation type="journal article" date="2015" name="Genome Announc.">
        <title>Expanding the biotechnology potential of lactobacilli through comparative genomics of 213 strains and associated genera.</title>
        <authorList>
            <person name="Sun Z."/>
            <person name="Harris H.M."/>
            <person name="McCann A."/>
            <person name="Guo C."/>
            <person name="Argimon S."/>
            <person name="Zhang W."/>
            <person name="Yang X."/>
            <person name="Jeffery I.B."/>
            <person name="Cooney J.C."/>
            <person name="Kagawa T.F."/>
            <person name="Liu W."/>
            <person name="Song Y."/>
            <person name="Salvetti E."/>
            <person name="Wrobel A."/>
            <person name="Rasinkangas P."/>
            <person name="Parkhill J."/>
            <person name="Rea M.C."/>
            <person name="O'Sullivan O."/>
            <person name="Ritari J."/>
            <person name="Douillard F.P."/>
            <person name="Paul Ross R."/>
            <person name="Yang R."/>
            <person name="Briner A.E."/>
            <person name="Felis G.E."/>
            <person name="de Vos W.M."/>
            <person name="Barrangou R."/>
            <person name="Klaenhammer T.R."/>
            <person name="Caufield P.W."/>
            <person name="Cui Y."/>
            <person name="Zhang H."/>
            <person name="O'Toole P.W."/>
        </authorList>
    </citation>
    <scope>NUCLEOTIDE SEQUENCE [LARGE SCALE GENOMIC DNA]</scope>
    <source>
        <strain evidence="2 3">DSM 13145</strain>
    </source>
</reference>
<comment type="caution">
    <text evidence="2">The sequence shown here is derived from an EMBL/GenBank/DDBJ whole genome shotgun (WGS) entry which is preliminary data.</text>
</comment>
<evidence type="ECO:0000313" key="2">
    <source>
        <dbReference type="EMBL" id="KRL28562.1"/>
    </source>
</evidence>
<protein>
    <submittedName>
        <fullName evidence="2">DNA methyltransferase</fullName>
    </submittedName>
</protein>
<dbReference type="PATRIC" id="fig|1423746.3.peg.1587"/>
<dbReference type="GO" id="GO:0003677">
    <property type="term" value="F:DNA binding"/>
    <property type="evidence" value="ECO:0007669"/>
    <property type="project" value="InterPro"/>
</dbReference>
<dbReference type="Proteomes" id="UP000051445">
    <property type="component" value="Unassembled WGS sequence"/>
</dbReference>
<dbReference type="InterPro" id="IPR003356">
    <property type="entry name" value="DNA_methylase_A-5"/>
</dbReference>
<organism evidence="2 3">
    <name type="scientific">Limosilactobacillus frumenti DSM 13145</name>
    <dbReference type="NCBI Taxonomy" id="1423746"/>
    <lineage>
        <taxon>Bacteria</taxon>
        <taxon>Bacillati</taxon>
        <taxon>Bacillota</taxon>
        <taxon>Bacilli</taxon>
        <taxon>Lactobacillales</taxon>
        <taxon>Lactobacillaceae</taxon>
        <taxon>Limosilactobacillus</taxon>
    </lineage>
</organism>
<dbReference type="Gene3D" id="3.40.50.150">
    <property type="entry name" value="Vaccinia Virus protein VP39"/>
    <property type="match status" value="1"/>
</dbReference>
<dbReference type="EMBL" id="AZER01000004">
    <property type="protein sequence ID" value="KRL28562.1"/>
    <property type="molecule type" value="Genomic_DNA"/>
</dbReference>
<accession>A0A0R1PEF2</accession>
<evidence type="ECO:0000313" key="3">
    <source>
        <dbReference type="Proteomes" id="UP000051445"/>
    </source>
</evidence>
<dbReference type="InterPro" id="IPR029063">
    <property type="entry name" value="SAM-dependent_MTases_sf"/>
</dbReference>
<dbReference type="InterPro" id="IPR052933">
    <property type="entry name" value="DNA_Protect_Modify"/>
</dbReference>
<evidence type="ECO:0000259" key="1">
    <source>
        <dbReference type="Pfam" id="PF02384"/>
    </source>
</evidence>